<comment type="caution">
    <text evidence="5">The sequence shown here is derived from an EMBL/GenBank/DDBJ whole genome shotgun (WGS) entry which is preliminary data.</text>
</comment>
<keyword evidence="1" id="KW-0902">Two-component regulatory system</keyword>
<evidence type="ECO:0000313" key="6">
    <source>
        <dbReference type="Proteomes" id="UP000298438"/>
    </source>
</evidence>
<dbReference type="PANTHER" id="PTHR43395">
    <property type="entry name" value="SENSOR HISTIDINE KINASE CHEA"/>
    <property type="match status" value="1"/>
</dbReference>
<evidence type="ECO:0000256" key="1">
    <source>
        <dbReference type="ARBA" id="ARBA00023012"/>
    </source>
</evidence>
<evidence type="ECO:0000259" key="4">
    <source>
        <dbReference type="PROSITE" id="PS50894"/>
    </source>
</evidence>
<proteinExistence type="predicted"/>
<reference evidence="5 6" key="1">
    <citation type="submission" date="2019-03" db="EMBL/GenBank/DDBJ databases">
        <title>Draft Genome Sequence of Massilia arenosa sp. nov., a Novel Massilia Species Isolated from a Sandy-loam Maize Soil.</title>
        <authorList>
            <person name="Raths R."/>
            <person name="Peta V."/>
            <person name="Bucking H."/>
        </authorList>
    </citation>
    <scope>NUCLEOTIDE SEQUENCE [LARGE SCALE GENOMIC DNA]</scope>
    <source>
        <strain evidence="5 6">MC02</strain>
    </source>
</reference>
<accession>A0A4Y9SNQ0</accession>
<keyword evidence="6" id="KW-1185">Reference proteome</keyword>
<gene>
    <name evidence="5" type="ORF">E4L96_02460</name>
</gene>
<dbReference type="InterPro" id="IPR051315">
    <property type="entry name" value="Bact_Chemotaxis_CheA"/>
</dbReference>
<dbReference type="EMBL" id="SPVF01000038">
    <property type="protein sequence ID" value="TFW28362.1"/>
    <property type="molecule type" value="Genomic_DNA"/>
</dbReference>
<keyword evidence="5" id="KW-0418">Kinase</keyword>
<dbReference type="InterPro" id="IPR008207">
    <property type="entry name" value="Sig_transdc_His_kin_Hpt_dom"/>
</dbReference>
<keyword evidence="5" id="KW-0808">Transferase</keyword>
<dbReference type="GO" id="GO:0004672">
    <property type="term" value="F:protein kinase activity"/>
    <property type="evidence" value="ECO:0007669"/>
    <property type="project" value="UniProtKB-ARBA"/>
</dbReference>
<dbReference type="Pfam" id="PF01627">
    <property type="entry name" value="Hpt"/>
    <property type="match status" value="1"/>
</dbReference>
<dbReference type="PANTHER" id="PTHR43395:SF10">
    <property type="entry name" value="CHEMOTAXIS PROTEIN CHEA"/>
    <property type="match status" value="1"/>
</dbReference>
<dbReference type="GO" id="GO:0000160">
    <property type="term" value="P:phosphorelay signal transduction system"/>
    <property type="evidence" value="ECO:0007669"/>
    <property type="project" value="UniProtKB-KW"/>
</dbReference>
<evidence type="ECO:0000256" key="3">
    <source>
        <dbReference type="SAM" id="MobiDB-lite"/>
    </source>
</evidence>
<sequence length="359" mass="36263">MLTDAPVEHDDVEAFTDGAVPAPQDEQHAEDFALSASPAVDAEELVLDDPESPAPEITAADLPDIVAIDALHAPVLEDAELVQPAAAENDAEHVESFALSASPASDAEELIEDELVAAPVAEANAEPLAGEPDGFELAPLPAGDELEAALEPELAALPIVAEAGDAVPVAAGLTDELDADLLPVFLEEGTDLLPQIGNALRTWQQNPADASPAHALQRMLHTVKGSARMAGAMRLGQHTHDIETQVENMLHAGTTSPAAFDELLANYDQAMLMFEQLQAGGAMDAGLPAATPLSAEGVVAADASVADADAAVSQALDASIAQLAPAGADGAAHQGAAAETARTAAPAALVPAGAPAAPA</sequence>
<dbReference type="Gene3D" id="1.20.120.160">
    <property type="entry name" value="HPT domain"/>
    <property type="match status" value="1"/>
</dbReference>
<dbReference type="AlphaFoldDB" id="A0A4Y9SNQ0"/>
<feature type="modified residue" description="Phosphohistidine" evidence="2">
    <location>
        <position position="221"/>
    </location>
</feature>
<protein>
    <submittedName>
        <fullName evidence="5">Hybrid sensor histidine kinase/response regulator</fullName>
    </submittedName>
</protein>
<feature type="region of interest" description="Disordered" evidence="3">
    <location>
        <begin position="1"/>
        <end position="26"/>
    </location>
</feature>
<name>A0A4Y9SNQ0_9BURK</name>
<feature type="domain" description="HPt" evidence="4">
    <location>
        <begin position="174"/>
        <end position="281"/>
    </location>
</feature>
<organism evidence="5 6">
    <name type="scientific">Zemynaea arenosa</name>
    <dbReference type="NCBI Taxonomy" id="2561931"/>
    <lineage>
        <taxon>Bacteria</taxon>
        <taxon>Pseudomonadati</taxon>
        <taxon>Pseudomonadota</taxon>
        <taxon>Betaproteobacteria</taxon>
        <taxon>Burkholderiales</taxon>
        <taxon>Oxalobacteraceae</taxon>
        <taxon>Telluria group</taxon>
        <taxon>Zemynaea</taxon>
    </lineage>
</organism>
<evidence type="ECO:0000313" key="5">
    <source>
        <dbReference type="EMBL" id="TFW28362.1"/>
    </source>
</evidence>
<evidence type="ECO:0000256" key="2">
    <source>
        <dbReference type="PROSITE-ProRule" id="PRU00110"/>
    </source>
</evidence>
<keyword evidence="2" id="KW-0597">Phosphoprotein</keyword>
<dbReference type="Proteomes" id="UP000298438">
    <property type="component" value="Unassembled WGS sequence"/>
</dbReference>
<dbReference type="PROSITE" id="PS50894">
    <property type="entry name" value="HPT"/>
    <property type="match status" value="1"/>
</dbReference>
<feature type="non-terminal residue" evidence="5">
    <location>
        <position position="359"/>
    </location>
</feature>
<dbReference type="SUPFAM" id="SSF47226">
    <property type="entry name" value="Histidine-containing phosphotransfer domain, HPT domain"/>
    <property type="match status" value="1"/>
</dbReference>
<dbReference type="CDD" id="cd00088">
    <property type="entry name" value="HPT"/>
    <property type="match status" value="1"/>
</dbReference>
<dbReference type="InterPro" id="IPR036641">
    <property type="entry name" value="HPT_dom_sf"/>
</dbReference>